<feature type="compositionally biased region" description="Acidic residues" evidence="2">
    <location>
        <begin position="204"/>
        <end position="214"/>
    </location>
</feature>
<proteinExistence type="predicted"/>
<protein>
    <submittedName>
        <fullName evidence="3 4">Uncharacterized protein</fullName>
    </submittedName>
</protein>
<dbReference type="EnsemblPlants" id="PNT63369">
    <property type="protein sequence ID" value="PNT63369"/>
    <property type="gene ID" value="BRADI_4g14787v3"/>
</dbReference>
<dbReference type="InParanoid" id="A0A2K2CMW6"/>
<dbReference type="AlphaFoldDB" id="A0A2K2CMW6"/>
<reference evidence="4" key="3">
    <citation type="submission" date="2018-08" db="UniProtKB">
        <authorList>
            <consortium name="EnsemblPlants"/>
        </authorList>
    </citation>
    <scope>IDENTIFICATION</scope>
    <source>
        <strain evidence="4">cv. Bd21</strain>
    </source>
</reference>
<evidence type="ECO:0000313" key="4">
    <source>
        <dbReference type="EnsemblPlants" id="PNT63369"/>
    </source>
</evidence>
<reference evidence="3 4" key="1">
    <citation type="journal article" date="2010" name="Nature">
        <title>Genome sequencing and analysis of the model grass Brachypodium distachyon.</title>
        <authorList>
            <consortium name="International Brachypodium Initiative"/>
        </authorList>
    </citation>
    <scope>NUCLEOTIDE SEQUENCE [LARGE SCALE GENOMIC DNA]</scope>
    <source>
        <strain evidence="3 4">Bd21</strain>
    </source>
</reference>
<name>A0A2K2CMW6_BRADI</name>
<evidence type="ECO:0000256" key="2">
    <source>
        <dbReference type="SAM" id="MobiDB-lite"/>
    </source>
</evidence>
<feature type="coiled-coil region" evidence="1">
    <location>
        <begin position="53"/>
        <end position="112"/>
    </location>
</feature>
<feature type="region of interest" description="Disordered" evidence="2">
    <location>
        <begin position="185"/>
        <end position="228"/>
    </location>
</feature>
<accession>A0A2K2CMW6</accession>
<sequence>MLASTPSIRCYTGSVDYTRTSCVAHRSANSMVLHMTRYSYGLERRLLTTSGMLRDMHARLQHNRRRMEILEERLVEANTALVAAQAAAHNAEAAAEEAINNTNDQAQAAIEANNTMAEVAVHAAQEQAQHAIEAHATAAAQRERDRVIARRRRNYYLEHRRRSTARSAPVPRRRRLTLRAIVSPPLALPAPPTPLAVQPPTVEDSQEEEIEPEEVIPATPETPEPRFELHFVSAMDYPYP</sequence>
<evidence type="ECO:0000313" key="5">
    <source>
        <dbReference type="Proteomes" id="UP000008810"/>
    </source>
</evidence>
<evidence type="ECO:0000256" key="1">
    <source>
        <dbReference type="SAM" id="Coils"/>
    </source>
</evidence>
<gene>
    <name evidence="3" type="ORF">BRADI_4g14787v3</name>
</gene>
<evidence type="ECO:0000313" key="3">
    <source>
        <dbReference type="EMBL" id="PNT63369.1"/>
    </source>
</evidence>
<dbReference type="Gramene" id="PNT63369">
    <property type="protein sequence ID" value="PNT63369"/>
    <property type="gene ID" value="BRADI_4g14787v3"/>
</dbReference>
<keyword evidence="1" id="KW-0175">Coiled coil</keyword>
<dbReference type="Proteomes" id="UP000008810">
    <property type="component" value="Chromosome 4"/>
</dbReference>
<keyword evidence="5" id="KW-1185">Reference proteome</keyword>
<organism evidence="3">
    <name type="scientific">Brachypodium distachyon</name>
    <name type="common">Purple false brome</name>
    <name type="synonym">Trachynia distachya</name>
    <dbReference type="NCBI Taxonomy" id="15368"/>
    <lineage>
        <taxon>Eukaryota</taxon>
        <taxon>Viridiplantae</taxon>
        <taxon>Streptophyta</taxon>
        <taxon>Embryophyta</taxon>
        <taxon>Tracheophyta</taxon>
        <taxon>Spermatophyta</taxon>
        <taxon>Magnoliopsida</taxon>
        <taxon>Liliopsida</taxon>
        <taxon>Poales</taxon>
        <taxon>Poaceae</taxon>
        <taxon>BOP clade</taxon>
        <taxon>Pooideae</taxon>
        <taxon>Stipodae</taxon>
        <taxon>Brachypodieae</taxon>
        <taxon>Brachypodium</taxon>
    </lineage>
</organism>
<dbReference type="EMBL" id="CM000883">
    <property type="protein sequence ID" value="PNT63369.1"/>
    <property type="molecule type" value="Genomic_DNA"/>
</dbReference>
<reference evidence="3" key="2">
    <citation type="submission" date="2017-06" db="EMBL/GenBank/DDBJ databases">
        <title>WGS assembly of Brachypodium distachyon.</title>
        <authorList>
            <consortium name="The International Brachypodium Initiative"/>
            <person name="Lucas S."/>
            <person name="Harmon-Smith M."/>
            <person name="Lail K."/>
            <person name="Tice H."/>
            <person name="Grimwood J."/>
            <person name="Bruce D."/>
            <person name="Barry K."/>
            <person name="Shu S."/>
            <person name="Lindquist E."/>
            <person name="Wang M."/>
            <person name="Pitluck S."/>
            <person name="Vogel J.P."/>
            <person name="Garvin D.F."/>
            <person name="Mockler T.C."/>
            <person name="Schmutz J."/>
            <person name="Rokhsar D."/>
            <person name="Bevan M.W."/>
        </authorList>
    </citation>
    <scope>NUCLEOTIDE SEQUENCE</scope>
    <source>
        <strain evidence="3">Bd21</strain>
    </source>
</reference>